<sequence>MSCAPYLSDAHPGAADPRPWGEAANCQRYAYAVLALFAREVPPHRSSELWADPRFGHPPRDDARDLDLALFGRSENAWGAHVAVVVGDVLLHLCAEVGRPTTWRWSDFAERERYSHLVGLVRVAPN</sequence>
<dbReference type="Proteomes" id="UP000326702">
    <property type="component" value="Chromosome"/>
</dbReference>
<dbReference type="KEGG" id="lxl:KDY119_00720"/>
<name>A0A5P9Q7H6_9MICO</name>
<gene>
    <name evidence="1" type="ORF">KDY119_00720</name>
</gene>
<organism evidence="1 2">
    <name type="scientific">Luteimicrobium xylanilyticum</name>
    <dbReference type="NCBI Taxonomy" id="1133546"/>
    <lineage>
        <taxon>Bacteria</taxon>
        <taxon>Bacillati</taxon>
        <taxon>Actinomycetota</taxon>
        <taxon>Actinomycetes</taxon>
        <taxon>Micrococcales</taxon>
        <taxon>Luteimicrobium</taxon>
    </lineage>
</organism>
<dbReference type="AlphaFoldDB" id="A0A5P9Q7H6"/>
<evidence type="ECO:0000313" key="1">
    <source>
        <dbReference type="EMBL" id="QFU97226.1"/>
    </source>
</evidence>
<protein>
    <recommendedName>
        <fullName evidence="3">NlpC/P60 domain-containing protein</fullName>
    </recommendedName>
</protein>
<evidence type="ECO:0000313" key="2">
    <source>
        <dbReference type="Proteomes" id="UP000326702"/>
    </source>
</evidence>
<proteinExistence type="predicted"/>
<dbReference type="RefSeq" id="WP_085998062.1">
    <property type="nucleotide sequence ID" value="NZ_BAABIH010000001.1"/>
</dbReference>
<keyword evidence="2" id="KW-1185">Reference proteome</keyword>
<accession>A0A5P9Q7H6</accession>
<dbReference type="EMBL" id="CP045529">
    <property type="protein sequence ID" value="QFU97226.1"/>
    <property type="molecule type" value="Genomic_DNA"/>
</dbReference>
<evidence type="ECO:0008006" key="3">
    <source>
        <dbReference type="Google" id="ProtNLM"/>
    </source>
</evidence>
<reference evidence="1 2" key="1">
    <citation type="submission" date="2019-10" db="EMBL/GenBank/DDBJ databases">
        <title>Genome sequence of Luteimicrobium xylanilyticum HY-24.</title>
        <authorList>
            <person name="Kim D.Y."/>
            <person name="Park H.-Y."/>
        </authorList>
    </citation>
    <scope>NUCLEOTIDE SEQUENCE [LARGE SCALE GENOMIC DNA]</scope>
    <source>
        <strain evidence="1 2">HY-24</strain>
    </source>
</reference>
<dbReference type="OrthoDB" id="4322331at2"/>